<comment type="caution">
    <text evidence="3">The sequence shown here is derived from an EMBL/GenBank/DDBJ whole genome shotgun (WGS) entry which is preliminary data.</text>
</comment>
<keyword evidence="1" id="KW-0808">Transferase</keyword>
<dbReference type="PANTHER" id="PTHR12788">
    <property type="entry name" value="PROTEIN-TYROSINE SULFOTRANSFERASE 2"/>
    <property type="match status" value="1"/>
</dbReference>
<evidence type="ECO:0000256" key="2">
    <source>
        <dbReference type="PROSITE-ProRule" id="PRU00339"/>
    </source>
</evidence>
<dbReference type="PANTHER" id="PTHR12788:SF10">
    <property type="entry name" value="PROTEIN-TYROSINE SULFOTRANSFERASE"/>
    <property type="match status" value="1"/>
</dbReference>
<evidence type="ECO:0000256" key="1">
    <source>
        <dbReference type="ARBA" id="ARBA00022679"/>
    </source>
</evidence>
<dbReference type="SUPFAM" id="SSF52540">
    <property type="entry name" value="P-loop containing nucleoside triphosphate hydrolases"/>
    <property type="match status" value="1"/>
</dbReference>
<organism evidence="3 4">
    <name type="scientific">Thalassotalea loyana</name>
    <dbReference type="NCBI Taxonomy" id="280483"/>
    <lineage>
        <taxon>Bacteria</taxon>
        <taxon>Pseudomonadati</taxon>
        <taxon>Pseudomonadota</taxon>
        <taxon>Gammaproteobacteria</taxon>
        <taxon>Alteromonadales</taxon>
        <taxon>Colwelliaceae</taxon>
        <taxon>Thalassotalea</taxon>
    </lineage>
</organism>
<dbReference type="Gene3D" id="1.25.40.10">
    <property type="entry name" value="Tetratricopeptide repeat domain"/>
    <property type="match status" value="2"/>
</dbReference>
<dbReference type="InterPro" id="IPR027417">
    <property type="entry name" value="P-loop_NTPase"/>
</dbReference>
<keyword evidence="2" id="KW-0802">TPR repeat</keyword>
<dbReference type="InterPro" id="IPR019734">
    <property type="entry name" value="TPR_rpt"/>
</dbReference>
<sequence>MNIHEQVIKAQKLIEEKEYKQAHQCLINLLHVNKYVADGYFLLAIIASEHGNYKKAIQLIEQAIVIEPNRAEYIAQLAKHYALTNDHLKAKESCKKAESLANLSALDLDTLGVAYSKSGLHHLATKSFKPSVAMAPDNAQFHFNLATSLKFTGDFEGAKAAFEKTIALAPDYYKAYSSLASLGGKEVASHIQEKMLGMAHEEMSADDRLYIGHALARIYEAREDYQQAYRYLSQAKTAKRKQLNYTIEDDERIFQRLMSVFNDKPKVTQASNDSREAIFVVGMPRTGTTLVERIISKHPDVTSAGELQNFGLLLKEFSATSSPYVIDAETIGAACNIDFEALGQKYIESTRVLTGATPRFVDKMPLNFLYTGFILSAFPQAKIVCLDRNPLDTVVSNFRQLFAVNFSYYNYSYDLATSARYYLLFKRLIAFWQEKYPDNFYLVNYEKLVNSPAEEAKKLIHFCGLTWQDCLVDIHKNTSPVATASAVQVRSPINNKAVGSWKKYDFCLDNVKSILFAAGMSTE</sequence>
<dbReference type="Pfam" id="PF13469">
    <property type="entry name" value="Sulfotransfer_3"/>
    <property type="match status" value="1"/>
</dbReference>
<dbReference type="SMART" id="SM00028">
    <property type="entry name" value="TPR"/>
    <property type="match status" value="5"/>
</dbReference>
<gene>
    <name evidence="3" type="ORF">tloyanaT_23510</name>
</gene>
<dbReference type="RefSeq" id="WP_284298803.1">
    <property type="nucleotide sequence ID" value="NZ_BSSV01000005.1"/>
</dbReference>
<evidence type="ECO:0000313" key="3">
    <source>
        <dbReference type="EMBL" id="GLX86098.1"/>
    </source>
</evidence>
<dbReference type="EMBL" id="BSSV01000005">
    <property type="protein sequence ID" value="GLX86098.1"/>
    <property type="molecule type" value="Genomic_DNA"/>
</dbReference>
<name>A0ABQ6HDC6_9GAMM</name>
<dbReference type="InterPro" id="IPR011990">
    <property type="entry name" value="TPR-like_helical_dom_sf"/>
</dbReference>
<dbReference type="SUPFAM" id="SSF48452">
    <property type="entry name" value="TPR-like"/>
    <property type="match status" value="1"/>
</dbReference>
<accession>A0ABQ6HDC6</accession>
<dbReference type="PROSITE" id="PS50005">
    <property type="entry name" value="TPR"/>
    <property type="match status" value="2"/>
</dbReference>
<dbReference type="Gene3D" id="3.40.50.300">
    <property type="entry name" value="P-loop containing nucleotide triphosphate hydrolases"/>
    <property type="match status" value="1"/>
</dbReference>
<protein>
    <recommendedName>
        <fullName evidence="5">Sulfotransferase family protein</fullName>
    </recommendedName>
</protein>
<evidence type="ECO:0008006" key="5">
    <source>
        <dbReference type="Google" id="ProtNLM"/>
    </source>
</evidence>
<feature type="repeat" description="TPR" evidence="2">
    <location>
        <begin position="139"/>
        <end position="172"/>
    </location>
</feature>
<feature type="repeat" description="TPR" evidence="2">
    <location>
        <begin position="37"/>
        <end position="70"/>
    </location>
</feature>
<dbReference type="Pfam" id="PF13181">
    <property type="entry name" value="TPR_8"/>
    <property type="match status" value="2"/>
</dbReference>
<dbReference type="InterPro" id="IPR026634">
    <property type="entry name" value="TPST-like"/>
</dbReference>
<dbReference type="Proteomes" id="UP001157134">
    <property type="component" value="Unassembled WGS sequence"/>
</dbReference>
<keyword evidence="4" id="KW-1185">Reference proteome</keyword>
<proteinExistence type="predicted"/>
<reference evidence="3 4" key="1">
    <citation type="submission" date="2023-03" db="EMBL/GenBank/DDBJ databases">
        <title>Thalassotalea loyana LMG 22536T draft genome sequence.</title>
        <authorList>
            <person name="Sawabe T."/>
        </authorList>
    </citation>
    <scope>NUCLEOTIDE SEQUENCE [LARGE SCALE GENOMIC DNA]</scope>
    <source>
        <strain evidence="3 4">LMG 22536</strain>
    </source>
</reference>
<dbReference type="Pfam" id="PF13176">
    <property type="entry name" value="TPR_7"/>
    <property type="match status" value="1"/>
</dbReference>
<evidence type="ECO:0000313" key="4">
    <source>
        <dbReference type="Proteomes" id="UP001157134"/>
    </source>
</evidence>